<sequence>MNDRARRDAELQDEDAQRLLEIAISNLNRTQRAGADADSLRARCVYDCDCTVLGGADPVPPLGVASGVIGYGAGSL</sequence>
<gene>
    <name evidence="1" type="ORF">SAMN05421795_101152</name>
</gene>
<reference evidence="2" key="1">
    <citation type="submission" date="2017-01" db="EMBL/GenBank/DDBJ databases">
        <authorList>
            <person name="Varghese N."/>
            <person name="Submissions S."/>
        </authorList>
    </citation>
    <scope>NUCLEOTIDE SEQUENCE [LARGE SCALE GENOMIC DNA]</scope>
    <source>
        <strain evidence="2">DSM 18714</strain>
    </source>
</reference>
<evidence type="ECO:0000313" key="1">
    <source>
        <dbReference type="EMBL" id="SIS50407.1"/>
    </source>
</evidence>
<organism evidence="1 2">
    <name type="scientific">Phaeovulum vinaykumarii</name>
    <dbReference type="NCBI Taxonomy" id="407234"/>
    <lineage>
        <taxon>Bacteria</taxon>
        <taxon>Pseudomonadati</taxon>
        <taxon>Pseudomonadota</taxon>
        <taxon>Alphaproteobacteria</taxon>
        <taxon>Rhodobacterales</taxon>
        <taxon>Paracoccaceae</taxon>
        <taxon>Phaeovulum</taxon>
    </lineage>
</organism>
<dbReference type="RefSeq" id="WP_076363027.1">
    <property type="nucleotide sequence ID" value="NZ_FTOM01000001.1"/>
</dbReference>
<evidence type="ECO:0000313" key="2">
    <source>
        <dbReference type="Proteomes" id="UP000186098"/>
    </source>
</evidence>
<dbReference type="Proteomes" id="UP000186098">
    <property type="component" value="Unassembled WGS sequence"/>
</dbReference>
<dbReference type="EMBL" id="FTOM01000001">
    <property type="protein sequence ID" value="SIS50407.1"/>
    <property type="molecule type" value="Genomic_DNA"/>
</dbReference>
<accession>A0A1N7JM78</accession>
<name>A0A1N7JM78_9RHOB</name>
<protein>
    <submittedName>
        <fullName evidence="1">Uncharacterized protein</fullName>
    </submittedName>
</protein>
<dbReference type="AlphaFoldDB" id="A0A1N7JM78"/>
<keyword evidence="2" id="KW-1185">Reference proteome</keyword>
<dbReference type="STRING" id="407234.SAMN05421795_101152"/>
<proteinExistence type="predicted"/>